<dbReference type="AlphaFoldDB" id="A0A2Z4Y9W4"/>
<dbReference type="InterPro" id="IPR036514">
    <property type="entry name" value="SGNH_hydro_sf"/>
</dbReference>
<evidence type="ECO:0000256" key="2">
    <source>
        <dbReference type="SAM" id="SignalP"/>
    </source>
</evidence>
<accession>A0A2Z4Y9W4</accession>
<name>A0A2Z4Y9W4_SUMC1</name>
<dbReference type="Gene3D" id="3.40.50.1110">
    <property type="entry name" value="SGNH hydrolase"/>
    <property type="match status" value="1"/>
</dbReference>
<dbReference type="EMBL" id="CP030759">
    <property type="protein sequence ID" value="AXA37195.1"/>
    <property type="molecule type" value="Genomic_DNA"/>
</dbReference>
<gene>
    <name evidence="3" type="ORF">BRCON_2425</name>
</gene>
<proteinExistence type="predicted"/>
<organism evidence="3 4">
    <name type="scientific">Sumerlaea chitinivorans</name>
    <dbReference type="NCBI Taxonomy" id="2250252"/>
    <lineage>
        <taxon>Bacteria</taxon>
        <taxon>Candidatus Sumerlaeota</taxon>
        <taxon>Candidatus Sumerlaeia</taxon>
        <taxon>Candidatus Sumerlaeales</taxon>
        <taxon>Candidatus Sumerlaeaceae</taxon>
        <taxon>Candidatus Sumerlaea</taxon>
    </lineage>
</organism>
<feature type="compositionally biased region" description="Basic residues" evidence="1">
    <location>
        <begin position="241"/>
        <end position="255"/>
    </location>
</feature>
<dbReference type="KEGG" id="schv:BRCON_2425"/>
<feature type="chain" id="PRO_5016424751" evidence="2">
    <location>
        <begin position="19"/>
        <end position="255"/>
    </location>
</feature>
<evidence type="ECO:0000256" key="1">
    <source>
        <dbReference type="SAM" id="MobiDB-lite"/>
    </source>
</evidence>
<sequence>MLPLLLAVVMAVPVFVRASQEGSTSPITIVLLGEKPRVREGARVSVLTQIAQQTSSILNARVVDMTVDKESAQATANRAAEALAAKPSAVIIFSGFADEAAGIADESVRKDLVAAARTFGKHDIPVFLVPSSTALGAAVSANLRLAAEESAATYVEPGTEIGGKPYEEALAEIAKKLAPAPTVAESSVLAPPVKLASEPPSAQTSGSVQVVKGTAVQTPATIYMVPPPALKSFDPRETPGPKRRIGRPKKPAIEN</sequence>
<protein>
    <submittedName>
        <fullName evidence="3">Uncharacterized protein</fullName>
    </submittedName>
</protein>
<feature type="signal peptide" evidence="2">
    <location>
        <begin position="1"/>
        <end position="18"/>
    </location>
</feature>
<dbReference type="Proteomes" id="UP000262583">
    <property type="component" value="Chromosome"/>
</dbReference>
<reference evidence="3 4" key="1">
    <citation type="submission" date="2018-05" db="EMBL/GenBank/DDBJ databases">
        <title>A metagenomic window into the 2 km-deep terrestrial subsurface aquifer revealed taxonomically and functionally diverse microbial community comprising novel uncultured bacterial lineages.</title>
        <authorList>
            <person name="Kadnikov V.V."/>
            <person name="Mardanov A.V."/>
            <person name="Beletsky A.V."/>
            <person name="Banks D."/>
            <person name="Pimenov N.V."/>
            <person name="Frank Y.A."/>
            <person name="Karnachuk O.V."/>
            <person name="Ravin N.V."/>
        </authorList>
    </citation>
    <scope>NUCLEOTIDE SEQUENCE [LARGE SCALE GENOMIC DNA]</scope>
    <source>
        <strain evidence="3">BY</strain>
    </source>
</reference>
<feature type="region of interest" description="Disordered" evidence="1">
    <location>
        <begin position="226"/>
        <end position="255"/>
    </location>
</feature>
<evidence type="ECO:0000313" key="3">
    <source>
        <dbReference type="EMBL" id="AXA37195.1"/>
    </source>
</evidence>
<keyword evidence="2" id="KW-0732">Signal</keyword>
<evidence type="ECO:0000313" key="4">
    <source>
        <dbReference type="Proteomes" id="UP000262583"/>
    </source>
</evidence>